<evidence type="ECO:0000256" key="3">
    <source>
        <dbReference type="ARBA" id="ARBA00022723"/>
    </source>
</evidence>
<keyword evidence="7" id="KW-0223">Dioxygenase</keyword>
<dbReference type="RefSeq" id="WP_042623722.1">
    <property type="nucleotide sequence ID" value="NZ_CP002580.1"/>
</dbReference>
<evidence type="ECO:0000256" key="4">
    <source>
        <dbReference type="ARBA" id="ARBA00022833"/>
    </source>
</evidence>
<dbReference type="OrthoDB" id="9790889at2"/>
<evidence type="ECO:0000256" key="2">
    <source>
        <dbReference type="ARBA" id="ARBA00007581"/>
    </source>
</evidence>
<dbReference type="PIRSF" id="PIRSF006157">
    <property type="entry name" value="Doxgns_DODA"/>
    <property type="match status" value="1"/>
</dbReference>
<dbReference type="AlphaFoldDB" id="A0A0B6RHY0"/>
<dbReference type="GO" id="GO:0008198">
    <property type="term" value="F:ferrous iron binding"/>
    <property type="evidence" value="ECO:0007669"/>
    <property type="project" value="InterPro"/>
</dbReference>
<reference evidence="8" key="1">
    <citation type="submission" date="2011-03" db="EMBL/GenBank/DDBJ databases">
        <authorList>
            <person name="Voget S."/>
            <person name="Streit W.R."/>
            <person name="Jaeger K.E."/>
            <person name="Daniel R."/>
        </authorList>
    </citation>
    <scope>NUCLEOTIDE SEQUENCE [LARGE SCALE GENOMIC DNA]</scope>
    <source>
        <strain evidence="8">PG1</strain>
    </source>
</reference>
<dbReference type="Proteomes" id="UP000031838">
    <property type="component" value="Chromosome 1"/>
</dbReference>
<dbReference type="KEGG" id="bgp:BGL_1c03850"/>
<dbReference type="CDD" id="cd07363">
    <property type="entry name" value="45_DOPA_Dioxygenase"/>
    <property type="match status" value="1"/>
</dbReference>
<keyword evidence="3" id="KW-0479">Metal-binding</keyword>
<evidence type="ECO:0000256" key="5">
    <source>
        <dbReference type="ARBA" id="ARBA00023002"/>
    </source>
</evidence>
<name>A0A0B6RHY0_BURPL</name>
<dbReference type="Pfam" id="PF02900">
    <property type="entry name" value="LigB"/>
    <property type="match status" value="1"/>
</dbReference>
<reference evidence="7 8" key="2">
    <citation type="journal article" date="2016" name="Appl. Microbiol. Biotechnol.">
        <title>Mutations improving production and secretion of extracellular lipase by Burkholderia glumae PG1.</title>
        <authorList>
            <person name="Knapp A."/>
            <person name="Voget S."/>
            <person name="Gao R."/>
            <person name="Zaburannyi N."/>
            <person name="Krysciak D."/>
            <person name="Breuer M."/>
            <person name="Hauer B."/>
            <person name="Streit W.R."/>
            <person name="Muller R."/>
            <person name="Daniel R."/>
            <person name="Jaeger K.E."/>
        </authorList>
    </citation>
    <scope>NUCLEOTIDE SEQUENCE [LARGE SCALE GENOMIC DNA]</scope>
    <source>
        <strain evidence="7 8">PG1</strain>
    </source>
</reference>
<protein>
    <submittedName>
        <fullName evidence="7">Extradiol ring-cleavage dioxygenase, class III protein, subunit B</fullName>
    </submittedName>
</protein>
<dbReference type="HOGENOM" id="CLU_046582_2_1_4"/>
<dbReference type="PANTHER" id="PTHR30096:SF0">
    <property type="entry name" value="4,5-DOPA DIOXYGENASE EXTRADIOL-LIKE PROTEIN"/>
    <property type="match status" value="1"/>
</dbReference>
<gene>
    <name evidence="7" type="ORF">BGL_1c03850</name>
</gene>
<dbReference type="Gene3D" id="3.40.830.10">
    <property type="entry name" value="LigB-like"/>
    <property type="match status" value="1"/>
</dbReference>
<accession>A0A0B6RHY0</accession>
<dbReference type="PANTHER" id="PTHR30096">
    <property type="entry name" value="4,5-DOPA DIOXYGENASE EXTRADIOL-LIKE PROTEIN"/>
    <property type="match status" value="1"/>
</dbReference>
<dbReference type="InterPro" id="IPR014436">
    <property type="entry name" value="Extradiol_dOase_DODA"/>
</dbReference>
<keyword evidence="4" id="KW-0862">Zinc</keyword>
<dbReference type="GO" id="GO:0008270">
    <property type="term" value="F:zinc ion binding"/>
    <property type="evidence" value="ECO:0007669"/>
    <property type="project" value="InterPro"/>
</dbReference>
<evidence type="ECO:0000259" key="6">
    <source>
        <dbReference type="Pfam" id="PF02900"/>
    </source>
</evidence>
<dbReference type="GO" id="GO:0016702">
    <property type="term" value="F:oxidoreductase activity, acting on single donors with incorporation of molecular oxygen, incorporation of two atoms of oxygen"/>
    <property type="evidence" value="ECO:0007669"/>
    <property type="project" value="UniProtKB-ARBA"/>
</dbReference>
<comment type="similarity">
    <text evidence="2">Belongs to the DODA-type extradiol aromatic ring-opening dioxygenase family.</text>
</comment>
<dbReference type="EMBL" id="CP002580">
    <property type="protein sequence ID" value="AJK44927.1"/>
    <property type="molecule type" value="Genomic_DNA"/>
</dbReference>
<feature type="domain" description="Extradiol ring-cleavage dioxygenase class III enzyme subunit B" evidence="6">
    <location>
        <begin position="34"/>
        <end position="258"/>
    </location>
</feature>
<organism evidence="7 8">
    <name type="scientific">Burkholderia plantarii</name>
    <dbReference type="NCBI Taxonomy" id="41899"/>
    <lineage>
        <taxon>Bacteria</taxon>
        <taxon>Pseudomonadati</taxon>
        <taxon>Pseudomonadota</taxon>
        <taxon>Betaproteobacteria</taxon>
        <taxon>Burkholderiales</taxon>
        <taxon>Burkholderiaceae</taxon>
        <taxon>Burkholderia</taxon>
    </lineage>
</organism>
<evidence type="ECO:0000313" key="7">
    <source>
        <dbReference type="EMBL" id="AJK44927.1"/>
    </source>
</evidence>
<comment type="cofactor">
    <cofactor evidence="1">
        <name>Zn(2+)</name>
        <dbReference type="ChEBI" id="CHEBI:29105"/>
    </cofactor>
</comment>
<dbReference type="InterPro" id="IPR004183">
    <property type="entry name" value="Xdiol_dOase_suB"/>
</dbReference>
<keyword evidence="8" id="KW-1185">Reference proteome</keyword>
<keyword evidence="5" id="KW-0560">Oxidoreductase</keyword>
<proteinExistence type="inferred from homology"/>
<evidence type="ECO:0000313" key="8">
    <source>
        <dbReference type="Proteomes" id="UP000031838"/>
    </source>
</evidence>
<evidence type="ECO:0000256" key="1">
    <source>
        <dbReference type="ARBA" id="ARBA00001947"/>
    </source>
</evidence>
<sequence length="263" mass="28638">MNRLPSLYLSHGAPTLPIDPSLPAPAFTRLGAELPRPRAVLMLSAHWCTLAPAASVATRPETIHDFHGFPRALYELRYPAPGAPELARQAAALLGEAGIATATTEYGLDHGAWVPMLLMFPEADIPVAQLSIQPRSDAAHHFRVGRALRSLRDEGVMVIGSGQITHNLREADFGATPADADPRVDEFTGWFEERLAQRDIDALLDYRRQAPHAVRMHPSDEHLLPVFAALGAADDDYRLGIQALGTYQRVLAMTNYVFAPGAA</sequence>
<dbReference type="SUPFAM" id="SSF53213">
    <property type="entry name" value="LigB-like"/>
    <property type="match status" value="1"/>
</dbReference>